<dbReference type="PROSITE" id="PS51007">
    <property type="entry name" value="CYTC"/>
    <property type="match status" value="2"/>
</dbReference>
<dbReference type="InterPro" id="IPR004852">
    <property type="entry name" value="Di-haem_cyt_c_peroxidsae"/>
</dbReference>
<evidence type="ECO:0000256" key="7">
    <source>
        <dbReference type="PROSITE-ProRule" id="PRU00433"/>
    </source>
</evidence>
<dbReference type="GO" id="GO:0030313">
    <property type="term" value="C:cell envelope"/>
    <property type="evidence" value="ECO:0007669"/>
    <property type="project" value="UniProtKB-SubCell"/>
</dbReference>
<dbReference type="EMBL" id="JAAGNZ010000001">
    <property type="protein sequence ID" value="NEU67576.1"/>
    <property type="molecule type" value="Genomic_DNA"/>
</dbReference>
<keyword evidence="10" id="KW-0575">Peroxidase</keyword>
<comment type="caution">
    <text evidence="10">The sequence shown here is derived from an EMBL/GenBank/DDBJ whole genome shotgun (WGS) entry which is preliminary data.</text>
</comment>
<keyword evidence="8" id="KW-0812">Transmembrane</keyword>
<evidence type="ECO:0000256" key="5">
    <source>
        <dbReference type="ARBA" id="ARBA00023002"/>
    </source>
</evidence>
<dbReference type="InterPro" id="IPR038352">
    <property type="entry name" value="Imelysin_sf"/>
</dbReference>
<dbReference type="Pfam" id="PF03150">
    <property type="entry name" value="CCP_MauG"/>
    <property type="match status" value="1"/>
</dbReference>
<sequence length="613" mass="67936">MISEKCRPSRTRKSTGPTSWWVAAVTTFVLVLVGVYVLTRPQPVPLQRVHAQYVADIAQLDSAARQLQRVIIEKRPAPILQAAFRQARLRYKRVEFLTELYNPETAKSINGPNLAEVDEADKKVEQPEGLQVLEEQLFPYDPAQNAELVQQVAVLVSNVGRLTKVAASNEMTDSHVFDAMRLEVFRLIALGITGFDSPISHHSLPEAVQVLESIRQHVSFYDLADRDPALAKQLDGTITNAIATLKRAPDFNRFDRLAFINQQANVLSSLLLDAQKTLNIPVFQESRFLSAAARTLNDSDAFDAGFFVNSTDDRPTADRVALGKLLFFDPILSGNAGRSCATCHQPDRAFTDGETTSLGLDGNRIRRNTPTLLNTSLQAVQFMDSRVAFLEDQASDVIANETEMHGSLPVAVRALQQRDEYRTRFAKAYKAGISEHTVKNALASYVRSLTSLDSRLDRYLRSNDRREQATLLTAEEKHGFNLFMGKGQCATCHFFPLFNGTVPPMFAKTESEVLGIPATTANNRLDADIGKFGTTDMEPQKHAFKTPTVRHVAKTAPYMHNGVYRTLDQVVDFYEQGGGNGLGIHVSNQTLPDAKLNLTKGEQAALVAFMKAL</sequence>
<comment type="subcellular location">
    <subcellularLocation>
        <location evidence="1">Cell envelope</location>
    </subcellularLocation>
</comment>
<dbReference type="GO" id="GO:0046872">
    <property type="term" value="F:metal ion binding"/>
    <property type="evidence" value="ECO:0007669"/>
    <property type="project" value="UniProtKB-KW"/>
</dbReference>
<evidence type="ECO:0000313" key="10">
    <source>
        <dbReference type="EMBL" id="NEU67576.1"/>
    </source>
</evidence>
<keyword evidence="6 7" id="KW-0408">Iron</keyword>
<reference evidence="10 11" key="1">
    <citation type="submission" date="2020-02" db="EMBL/GenBank/DDBJ databases">
        <title>Draft genome sequence of two Spirosoma agri KCTC 52727 and Spirosoma terrae KCTC 52035.</title>
        <authorList>
            <person name="Rojas J."/>
            <person name="Ambika Manirajan B."/>
            <person name="Ratering S."/>
            <person name="Suarez C."/>
            <person name="Schnell S."/>
        </authorList>
    </citation>
    <scope>NUCLEOTIDE SEQUENCE [LARGE SCALE GENOMIC DNA]</scope>
    <source>
        <strain evidence="10 11">KCTC 52727</strain>
    </source>
</reference>
<evidence type="ECO:0000259" key="9">
    <source>
        <dbReference type="PROSITE" id="PS51007"/>
    </source>
</evidence>
<protein>
    <submittedName>
        <fullName evidence="10">Cytochrome-c peroxidase</fullName>
    </submittedName>
</protein>
<keyword evidence="5" id="KW-0560">Oxidoreductase</keyword>
<evidence type="ECO:0000256" key="8">
    <source>
        <dbReference type="SAM" id="Phobius"/>
    </source>
</evidence>
<dbReference type="PANTHER" id="PTHR30600:SF10">
    <property type="entry name" value="BLL6722 PROTEIN"/>
    <property type="match status" value="1"/>
</dbReference>
<organism evidence="10 11">
    <name type="scientific">Spirosoma agri</name>
    <dbReference type="NCBI Taxonomy" id="1987381"/>
    <lineage>
        <taxon>Bacteria</taxon>
        <taxon>Pseudomonadati</taxon>
        <taxon>Bacteroidota</taxon>
        <taxon>Cytophagia</taxon>
        <taxon>Cytophagales</taxon>
        <taxon>Cytophagaceae</taxon>
        <taxon>Spirosoma</taxon>
    </lineage>
</organism>
<evidence type="ECO:0000256" key="3">
    <source>
        <dbReference type="ARBA" id="ARBA00022723"/>
    </source>
</evidence>
<feature type="transmembrane region" description="Helical" evidence="8">
    <location>
        <begin position="20"/>
        <end position="38"/>
    </location>
</feature>
<dbReference type="PANTHER" id="PTHR30600">
    <property type="entry name" value="CYTOCHROME C PEROXIDASE-RELATED"/>
    <property type="match status" value="1"/>
</dbReference>
<dbReference type="InterPro" id="IPR051395">
    <property type="entry name" value="Cytochrome_c_Peroxidase/MauG"/>
</dbReference>
<gene>
    <name evidence="10" type="ORF">GK091_11840</name>
</gene>
<dbReference type="GO" id="GO:0009055">
    <property type="term" value="F:electron transfer activity"/>
    <property type="evidence" value="ECO:0007669"/>
    <property type="project" value="InterPro"/>
</dbReference>
<evidence type="ECO:0000256" key="4">
    <source>
        <dbReference type="ARBA" id="ARBA00022729"/>
    </source>
</evidence>
<evidence type="ECO:0000256" key="2">
    <source>
        <dbReference type="ARBA" id="ARBA00022617"/>
    </source>
</evidence>
<name>A0A6M0IH22_9BACT</name>
<dbReference type="GO" id="GO:0020037">
    <property type="term" value="F:heme binding"/>
    <property type="evidence" value="ECO:0007669"/>
    <property type="project" value="InterPro"/>
</dbReference>
<proteinExistence type="predicted"/>
<evidence type="ECO:0000256" key="1">
    <source>
        <dbReference type="ARBA" id="ARBA00004196"/>
    </source>
</evidence>
<dbReference type="RefSeq" id="WP_164037816.1">
    <property type="nucleotide sequence ID" value="NZ_JAAGNZ010000001.1"/>
</dbReference>
<dbReference type="SUPFAM" id="SSF46626">
    <property type="entry name" value="Cytochrome c"/>
    <property type="match status" value="2"/>
</dbReference>
<dbReference type="GO" id="GO:0004130">
    <property type="term" value="F:cytochrome-c peroxidase activity"/>
    <property type="evidence" value="ECO:0007669"/>
    <property type="project" value="TreeGrafter"/>
</dbReference>
<evidence type="ECO:0000313" key="11">
    <source>
        <dbReference type="Proteomes" id="UP000477386"/>
    </source>
</evidence>
<keyword evidence="2 7" id="KW-0349">Heme</keyword>
<keyword evidence="4" id="KW-0732">Signal</keyword>
<dbReference type="InterPro" id="IPR009056">
    <property type="entry name" value="Cyt_c-like_dom"/>
</dbReference>
<dbReference type="Proteomes" id="UP000477386">
    <property type="component" value="Unassembled WGS sequence"/>
</dbReference>
<dbReference type="Gene3D" id="1.20.1420.20">
    <property type="entry name" value="M75 peptidase, HXXE motif"/>
    <property type="match status" value="1"/>
</dbReference>
<accession>A0A6M0IH22</accession>
<keyword evidence="3 7" id="KW-0479">Metal-binding</keyword>
<keyword evidence="11" id="KW-1185">Reference proteome</keyword>
<feature type="domain" description="Cytochrome c" evidence="9">
    <location>
        <begin position="474"/>
        <end position="613"/>
    </location>
</feature>
<keyword evidence="8" id="KW-1133">Transmembrane helix</keyword>
<feature type="domain" description="Cytochrome c" evidence="9">
    <location>
        <begin position="318"/>
        <end position="450"/>
    </location>
</feature>
<dbReference type="AlphaFoldDB" id="A0A6M0IH22"/>
<keyword evidence="8" id="KW-0472">Membrane</keyword>
<dbReference type="InterPro" id="IPR036909">
    <property type="entry name" value="Cyt_c-like_dom_sf"/>
</dbReference>
<dbReference type="Gene3D" id="1.10.760.10">
    <property type="entry name" value="Cytochrome c-like domain"/>
    <property type="match status" value="2"/>
</dbReference>
<evidence type="ECO:0000256" key="6">
    <source>
        <dbReference type="ARBA" id="ARBA00023004"/>
    </source>
</evidence>